<dbReference type="InterPro" id="IPR057412">
    <property type="entry name" value="INTS4_C"/>
</dbReference>
<dbReference type="Gramene" id="Psat03G0407600-T1">
    <property type="protein sequence ID" value="KAI5429317.1"/>
    <property type="gene ID" value="KIW84_034076"/>
</dbReference>
<gene>
    <name evidence="4" type="ORF">KIW84_034076</name>
</gene>
<dbReference type="Proteomes" id="UP001058974">
    <property type="component" value="Chromosome 3"/>
</dbReference>
<dbReference type="AlphaFoldDB" id="A0A9D4XYL2"/>
<dbReference type="Gene3D" id="1.25.10.10">
    <property type="entry name" value="Leucine-rich Repeat Variant"/>
    <property type="match status" value="2"/>
</dbReference>
<dbReference type="Pfam" id="PF25458">
    <property type="entry name" value="INTS4_C"/>
    <property type="match status" value="1"/>
</dbReference>
<evidence type="ECO:0000256" key="1">
    <source>
        <dbReference type="ARBA" id="ARBA00004123"/>
    </source>
</evidence>
<dbReference type="InterPro" id="IPR011989">
    <property type="entry name" value="ARM-like"/>
</dbReference>
<sequence length="924" mass="104378">MDDTLQPQWNHTEQPLTLHTLSSIRSLLINPSTPKRIVSSILKTLTQSNLTHHTLNLLSDLATHHSSLSQLALDSLLRATDSPTRLAVDSLASVSELSFPQEFELDDDRFVSMCFGPSIPGRVWMLRNAGYMFRIRPALLFTVLLGFTKDPYPYVRAASLEGLVGLSERGEFHDVSMVKGCYLRALELFDDMEDCVRLSAVRVVASWGLMLSASSADMKAYWCNEVFAKLCSMARDMSVKVRVEAFNGLAKMEIVSKDFLLQSLSKRVLGNGKQRETMDQITSEQFTMLATSVAGALMHGLEDEFFEVRKSACQSLHRLTILNVEFAREALDLLMDMLNDDSVVVRLQALETMHHMAINGCLKLQEKHLHMFLGALLDNSREVRCAVRKILKIVKLGDLAMFKSSIDRLLENLDSYLQDEADVFSAFSHLGRNHKKFVGYIVKETFEEVEAAFEGNVEFKSARIAALLIICISAPLFNEYLGIIPPVLFSYAVTLLGRIYHAFSDIMDKDTLLAYLCEKSRPPSDSVPDINHGDGEQQLSLIEGDTPKCASNGVVDSKIGSQIMKEQKELTSYQVEHHQSEYSEVTVYINYILAKFPDMWQMIETGFTNEVLRSLRCLKEELASLKFDSLESRDALAFTLLYFRIIKLLVEVWEHLLPAKGLRSHGLGELEFKLGKLDRRIKELMSKFVGFSGEEELNILELILVTYALRLCKVETICVNLTFKRLASIYSCLESLLKERPVLPSNFVVELGKLLHECQTASINGASCSPLQFDKCLKLFSLKKFVFHGTIRQLKTELSISNNDSLHPFPFVSGLPVSVPCEITLHNIISKCKLWLKMSLDDGLVQYVFLDLDHLEDSGDVRSLVFVAPFYRTPKAHSFTLKVCISLECLFENVCPVQRYGGPKYELVPLCKEKQVYFSNVNKD</sequence>
<proteinExistence type="predicted"/>
<dbReference type="SUPFAM" id="SSF48371">
    <property type="entry name" value="ARM repeat"/>
    <property type="match status" value="1"/>
</dbReference>
<keyword evidence="5" id="KW-1185">Reference proteome</keyword>
<dbReference type="OrthoDB" id="18190at2759"/>
<dbReference type="GO" id="GO:0010496">
    <property type="term" value="P:intercellular transport"/>
    <property type="evidence" value="ECO:0007669"/>
    <property type="project" value="TreeGrafter"/>
</dbReference>
<protein>
    <recommendedName>
        <fullName evidence="3">Integrator complex subunit 4/Protein SIEL C-terminal Ig-like domain-containing protein</fullName>
    </recommendedName>
</protein>
<dbReference type="Gramene" id="Psat3g124360.1">
    <property type="protein sequence ID" value="Psat3g124360.1.cds"/>
    <property type="gene ID" value="Psat3g124360"/>
</dbReference>
<evidence type="ECO:0000313" key="4">
    <source>
        <dbReference type="EMBL" id="KAI5429317.1"/>
    </source>
</evidence>
<dbReference type="Gramene" id="PSAT_LOCUS12276_t1">
    <property type="protein sequence ID" value="CAL5192382.1"/>
    <property type="gene ID" value="PSAT_LOCUS12276"/>
</dbReference>
<feature type="domain" description="Integrator complex subunit 4/Protein SIEL C-terminal Ig-like" evidence="3">
    <location>
        <begin position="802"/>
        <end position="920"/>
    </location>
</feature>
<comment type="caution">
    <text evidence="4">The sequence shown here is derived from an EMBL/GenBank/DDBJ whole genome shotgun (WGS) entry which is preliminary data.</text>
</comment>
<dbReference type="InterPro" id="IPR016024">
    <property type="entry name" value="ARM-type_fold"/>
</dbReference>
<keyword evidence="2" id="KW-0539">Nucleus</keyword>
<organism evidence="4 5">
    <name type="scientific">Pisum sativum</name>
    <name type="common">Garden pea</name>
    <name type="synonym">Lathyrus oleraceus</name>
    <dbReference type="NCBI Taxonomy" id="3888"/>
    <lineage>
        <taxon>Eukaryota</taxon>
        <taxon>Viridiplantae</taxon>
        <taxon>Streptophyta</taxon>
        <taxon>Embryophyta</taxon>
        <taxon>Tracheophyta</taxon>
        <taxon>Spermatophyta</taxon>
        <taxon>Magnoliopsida</taxon>
        <taxon>eudicotyledons</taxon>
        <taxon>Gunneridae</taxon>
        <taxon>Pentapetalae</taxon>
        <taxon>rosids</taxon>
        <taxon>fabids</taxon>
        <taxon>Fabales</taxon>
        <taxon>Fabaceae</taxon>
        <taxon>Papilionoideae</taxon>
        <taxon>50 kb inversion clade</taxon>
        <taxon>NPAAA clade</taxon>
        <taxon>Hologalegina</taxon>
        <taxon>IRL clade</taxon>
        <taxon>Fabeae</taxon>
        <taxon>Lathyrus</taxon>
    </lineage>
</organism>
<accession>A0A9D4XYL2</accession>
<dbReference type="PANTHER" id="PTHR20938">
    <property type="entry name" value="INTEGRATOR COMPLEX SUBUNIT 4"/>
    <property type="match status" value="1"/>
</dbReference>
<dbReference type="PANTHER" id="PTHR20938:SF0">
    <property type="entry name" value="INTEGRATOR COMPLEX SUBUNIT 4"/>
    <property type="match status" value="1"/>
</dbReference>
<reference evidence="4 5" key="1">
    <citation type="journal article" date="2022" name="Nat. Genet.">
        <title>Improved pea reference genome and pan-genome highlight genomic features and evolutionary characteristics.</title>
        <authorList>
            <person name="Yang T."/>
            <person name="Liu R."/>
            <person name="Luo Y."/>
            <person name="Hu S."/>
            <person name="Wang D."/>
            <person name="Wang C."/>
            <person name="Pandey M.K."/>
            <person name="Ge S."/>
            <person name="Xu Q."/>
            <person name="Li N."/>
            <person name="Li G."/>
            <person name="Huang Y."/>
            <person name="Saxena R.K."/>
            <person name="Ji Y."/>
            <person name="Li M."/>
            <person name="Yan X."/>
            <person name="He Y."/>
            <person name="Liu Y."/>
            <person name="Wang X."/>
            <person name="Xiang C."/>
            <person name="Varshney R.K."/>
            <person name="Ding H."/>
            <person name="Gao S."/>
            <person name="Zong X."/>
        </authorList>
    </citation>
    <scope>NUCLEOTIDE SEQUENCE [LARGE SCALE GENOMIC DNA]</scope>
    <source>
        <strain evidence="4 5">cv. Zhongwan 6</strain>
    </source>
</reference>
<comment type="subcellular location">
    <subcellularLocation>
        <location evidence="1">Nucleus</location>
    </subcellularLocation>
</comment>
<dbReference type="EMBL" id="JAMSHJ010000003">
    <property type="protein sequence ID" value="KAI5429317.1"/>
    <property type="molecule type" value="Genomic_DNA"/>
</dbReference>
<dbReference type="GO" id="GO:0005634">
    <property type="term" value="C:nucleus"/>
    <property type="evidence" value="ECO:0007669"/>
    <property type="project" value="UniProtKB-SubCell"/>
</dbReference>
<evidence type="ECO:0000256" key="2">
    <source>
        <dbReference type="ARBA" id="ARBA00023242"/>
    </source>
</evidence>
<evidence type="ECO:0000259" key="3">
    <source>
        <dbReference type="Pfam" id="PF25458"/>
    </source>
</evidence>
<name>A0A9D4XYL2_PEA</name>
<dbReference type="GO" id="GO:0005768">
    <property type="term" value="C:endosome"/>
    <property type="evidence" value="ECO:0007669"/>
    <property type="project" value="TreeGrafter"/>
</dbReference>
<evidence type="ECO:0000313" key="5">
    <source>
        <dbReference type="Proteomes" id="UP001058974"/>
    </source>
</evidence>